<sequence>MSEREFCPFVAQSKIEKIIRSLDLEAITRYTDNRYN</sequence>
<comment type="caution">
    <text evidence="1">The sequence shown here is derived from an EMBL/GenBank/DDBJ whole genome shotgun (WGS) entry which is preliminary data.</text>
</comment>
<name>A0ABD7VL87_PSEFL</name>
<accession>A0ABD7VL87</accession>
<dbReference type="AlphaFoldDB" id="A0ABD7VL87"/>
<protein>
    <submittedName>
        <fullName evidence="1">Uncharacterized protein</fullName>
    </submittedName>
</protein>
<gene>
    <name evidence="1" type="ORF">PS732_04526</name>
</gene>
<evidence type="ECO:0000313" key="1">
    <source>
        <dbReference type="EMBL" id="VVP33805.1"/>
    </source>
</evidence>
<organism evidence="1 2">
    <name type="scientific">Pseudomonas fluorescens</name>
    <dbReference type="NCBI Taxonomy" id="294"/>
    <lineage>
        <taxon>Bacteria</taxon>
        <taxon>Pseudomonadati</taxon>
        <taxon>Pseudomonadota</taxon>
        <taxon>Gammaproteobacteria</taxon>
        <taxon>Pseudomonadales</taxon>
        <taxon>Pseudomonadaceae</taxon>
        <taxon>Pseudomonas</taxon>
    </lineage>
</organism>
<dbReference type="EMBL" id="CABVIJ010000023">
    <property type="protein sequence ID" value="VVP33805.1"/>
    <property type="molecule type" value="Genomic_DNA"/>
</dbReference>
<evidence type="ECO:0000313" key="2">
    <source>
        <dbReference type="Proteomes" id="UP000325779"/>
    </source>
</evidence>
<reference evidence="1 2" key="1">
    <citation type="submission" date="2019-09" db="EMBL/GenBank/DDBJ databases">
        <authorList>
            <person name="Chandra G."/>
            <person name="Truman W A."/>
        </authorList>
    </citation>
    <scope>NUCLEOTIDE SEQUENCE [LARGE SCALE GENOMIC DNA]</scope>
    <source>
        <strain evidence="1">PS732</strain>
    </source>
</reference>
<dbReference type="Proteomes" id="UP000325779">
    <property type="component" value="Unassembled WGS sequence"/>
</dbReference>
<proteinExistence type="predicted"/>